<keyword evidence="3" id="KW-0804">Transcription</keyword>
<evidence type="ECO:0000256" key="3">
    <source>
        <dbReference type="ARBA" id="ARBA00023163"/>
    </source>
</evidence>
<evidence type="ECO:0000256" key="1">
    <source>
        <dbReference type="ARBA" id="ARBA00023015"/>
    </source>
</evidence>
<dbReference type="PROSITE" id="PS50995">
    <property type="entry name" value="HTH_MARR_2"/>
    <property type="match status" value="1"/>
</dbReference>
<sequence>MSNTVHDNQHFKKIALFFFAYRSFNEKPDIIAEKYNIQRVHHRLLFFIGNLPGLSINELLTLLEVTKQAVNGPLRQLKDKKYIITDTDESDKRIKRLFLTESGKQLLDELTEVQIEQMESIFNQLGKEHEDSWIKVMEAYAVERPSSKYFFDSL</sequence>
<evidence type="ECO:0000259" key="4">
    <source>
        <dbReference type="PROSITE" id="PS50995"/>
    </source>
</evidence>
<dbReference type="PANTHER" id="PTHR42756:SF1">
    <property type="entry name" value="TRANSCRIPTIONAL REPRESSOR OF EMRAB OPERON"/>
    <property type="match status" value="1"/>
</dbReference>
<accession>A0A177KYJ1</accession>
<evidence type="ECO:0000256" key="2">
    <source>
        <dbReference type="ARBA" id="ARBA00023125"/>
    </source>
</evidence>
<organism evidence="5 6">
    <name type="scientific">Domibacillus aminovorans</name>
    <dbReference type="NCBI Taxonomy" id="29332"/>
    <lineage>
        <taxon>Bacteria</taxon>
        <taxon>Bacillati</taxon>
        <taxon>Bacillota</taxon>
        <taxon>Bacilli</taxon>
        <taxon>Bacillales</taxon>
        <taxon>Bacillaceae</taxon>
        <taxon>Domibacillus</taxon>
    </lineage>
</organism>
<reference evidence="5 6" key="1">
    <citation type="submission" date="2016-01" db="EMBL/GenBank/DDBJ databases">
        <title>Investigation of taxonomic status of Bacillus aminovorans.</title>
        <authorList>
            <person name="Verma A."/>
            <person name="Pal Y."/>
            <person name="Krishnamurthi S."/>
        </authorList>
    </citation>
    <scope>NUCLEOTIDE SEQUENCE [LARGE SCALE GENOMIC DNA]</scope>
    <source>
        <strain evidence="5 6">DSM 4337</strain>
    </source>
</reference>
<dbReference type="InterPro" id="IPR000835">
    <property type="entry name" value="HTH_MarR-typ"/>
</dbReference>
<comment type="caution">
    <text evidence="5">The sequence shown here is derived from an EMBL/GenBank/DDBJ whole genome shotgun (WGS) entry which is preliminary data.</text>
</comment>
<dbReference type="Pfam" id="PF12802">
    <property type="entry name" value="MarR_2"/>
    <property type="match status" value="1"/>
</dbReference>
<dbReference type="AlphaFoldDB" id="A0A177KYJ1"/>
<dbReference type="EMBL" id="LQWZ01000009">
    <property type="protein sequence ID" value="OAH58420.1"/>
    <property type="molecule type" value="Genomic_DNA"/>
</dbReference>
<name>A0A177KYJ1_9BACI</name>
<evidence type="ECO:0000313" key="6">
    <source>
        <dbReference type="Proteomes" id="UP000077271"/>
    </source>
</evidence>
<dbReference type="InterPro" id="IPR036390">
    <property type="entry name" value="WH_DNA-bd_sf"/>
</dbReference>
<dbReference type="GO" id="GO:0003700">
    <property type="term" value="F:DNA-binding transcription factor activity"/>
    <property type="evidence" value="ECO:0007669"/>
    <property type="project" value="InterPro"/>
</dbReference>
<feature type="domain" description="HTH marR-type" evidence="4">
    <location>
        <begin position="1"/>
        <end position="142"/>
    </location>
</feature>
<dbReference type="Gene3D" id="1.10.10.10">
    <property type="entry name" value="Winged helix-like DNA-binding domain superfamily/Winged helix DNA-binding domain"/>
    <property type="match status" value="1"/>
</dbReference>
<proteinExistence type="predicted"/>
<gene>
    <name evidence="5" type="ORF">AWH48_17690</name>
</gene>
<dbReference type="SMART" id="SM00347">
    <property type="entry name" value="HTH_MARR"/>
    <property type="match status" value="1"/>
</dbReference>
<keyword evidence="2" id="KW-0238">DNA-binding</keyword>
<dbReference type="InterPro" id="IPR036388">
    <property type="entry name" value="WH-like_DNA-bd_sf"/>
</dbReference>
<dbReference type="Proteomes" id="UP000077271">
    <property type="component" value="Unassembled WGS sequence"/>
</dbReference>
<dbReference type="GO" id="GO:0003677">
    <property type="term" value="F:DNA binding"/>
    <property type="evidence" value="ECO:0007669"/>
    <property type="project" value="UniProtKB-KW"/>
</dbReference>
<evidence type="ECO:0000313" key="5">
    <source>
        <dbReference type="EMBL" id="OAH58420.1"/>
    </source>
</evidence>
<dbReference type="PANTHER" id="PTHR42756">
    <property type="entry name" value="TRANSCRIPTIONAL REGULATOR, MARR"/>
    <property type="match status" value="1"/>
</dbReference>
<protein>
    <submittedName>
        <fullName evidence="5">MarR family transcriptional regulator</fullName>
    </submittedName>
</protein>
<dbReference type="SUPFAM" id="SSF46785">
    <property type="entry name" value="Winged helix' DNA-binding domain"/>
    <property type="match status" value="1"/>
</dbReference>
<keyword evidence="1" id="KW-0805">Transcription regulation</keyword>
<dbReference type="RefSeq" id="WP_018393556.1">
    <property type="nucleotide sequence ID" value="NZ_LQWZ01000009.1"/>
</dbReference>